<comment type="caution">
    <text evidence="3">The sequence shown here is derived from an EMBL/GenBank/DDBJ whole genome shotgun (WGS) entry which is preliminary data.</text>
</comment>
<feature type="region of interest" description="Disordered" evidence="1">
    <location>
        <begin position="24"/>
        <end position="110"/>
    </location>
</feature>
<feature type="compositionally biased region" description="Low complexity" evidence="1">
    <location>
        <begin position="55"/>
        <end position="66"/>
    </location>
</feature>
<name>A0A3R9PPH4_9BACT</name>
<dbReference type="Proteomes" id="UP000269669">
    <property type="component" value="Unassembled WGS sequence"/>
</dbReference>
<dbReference type="PROSITE" id="PS51257">
    <property type="entry name" value="PROKAR_LIPOPROTEIN"/>
    <property type="match status" value="1"/>
</dbReference>
<evidence type="ECO:0000256" key="2">
    <source>
        <dbReference type="SAM" id="SignalP"/>
    </source>
</evidence>
<dbReference type="AlphaFoldDB" id="A0A3R9PPH4"/>
<proteinExistence type="predicted"/>
<dbReference type="EMBL" id="RSDW01000001">
    <property type="protein sequence ID" value="RSL14971.1"/>
    <property type="molecule type" value="Genomic_DNA"/>
</dbReference>
<sequence length="275" mass="26265">MRVKSVSFATVLALSTVLVISGCKNSTPASDTTAQQPASQPASQPATEPAPTPAATPTAPAAAPAVAPAPAPAPTPAPAPVAQAAPAPVPAPEPVAPAPPPPPKKLTVPSGTAIPVTITQQLSAKSANVGDSFSGELAGPVKTAGGATVFPRGAHVLGTVVGAKGRGRFKGAGDLAIQITSISGTPVSVGIYEKEEKGKGKRTAAMVGGGGGGGALIGGLAGGGKGALIGGLVGAGAGTAASAFTGNKDIVIPAESVVNFTLTAPVTITVKPKEQ</sequence>
<feature type="compositionally biased region" description="Pro residues" evidence="1">
    <location>
        <begin position="67"/>
        <end position="79"/>
    </location>
</feature>
<feature type="signal peptide" evidence="2">
    <location>
        <begin position="1"/>
        <end position="29"/>
    </location>
</feature>
<protein>
    <recommendedName>
        <fullName evidence="5">Outer membrane lipoprotein SlyB</fullName>
    </recommendedName>
</protein>
<evidence type="ECO:0000313" key="3">
    <source>
        <dbReference type="EMBL" id="RSL14971.1"/>
    </source>
</evidence>
<keyword evidence="2" id="KW-0732">Signal</keyword>
<reference evidence="3 4" key="1">
    <citation type="submission" date="2018-12" db="EMBL/GenBank/DDBJ databases">
        <title>Sequencing of bacterial isolates from soil warming experiment in Harvard Forest, Massachusetts, USA.</title>
        <authorList>
            <person name="Deangelis K."/>
        </authorList>
    </citation>
    <scope>NUCLEOTIDE SEQUENCE [LARGE SCALE GENOMIC DNA]</scope>
    <source>
        <strain evidence="3 4">EB153</strain>
    </source>
</reference>
<dbReference type="RefSeq" id="WP_185826978.1">
    <property type="nucleotide sequence ID" value="NZ_RSDW01000001.1"/>
</dbReference>
<keyword evidence="4" id="KW-1185">Reference proteome</keyword>
<feature type="compositionally biased region" description="Low complexity" evidence="1">
    <location>
        <begin position="32"/>
        <end position="47"/>
    </location>
</feature>
<dbReference type="PRINTS" id="PR01217">
    <property type="entry name" value="PRICHEXTENSN"/>
</dbReference>
<evidence type="ECO:0000256" key="1">
    <source>
        <dbReference type="SAM" id="MobiDB-lite"/>
    </source>
</evidence>
<gene>
    <name evidence="3" type="ORF">EDE15_0441</name>
</gene>
<organism evidence="3 4">
    <name type="scientific">Edaphobacter aggregans</name>
    <dbReference type="NCBI Taxonomy" id="570835"/>
    <lineage>
        <taxon>Bacteria</taxon>
        <taxon>Pseudomonadati</taxon>
        <taxon>Acidobacteriota</taxon>
        <taxon>Terriglobia</taxon>
        <taxon>Terriglobales</taxon>
        <taxon>Acidobacteriaceae</taxon>
        <taxon>Edaphobacter</taxon>
    </lineage>
</organism>
<evidence type="ECO:0008006" key="5">
    <source>
        <dbReference type="Google" id="ProtNLM"/>
    </source>
</evidence>
<evidence type="ECO:0000313" key="4">
    <source>
        <dbReference type="Proteomes" id="UP000269669"/>
    </source>
</evidence>
<feature type="chain" id="PRO_5018685968" description="Outer membrane lipoprotein SlyB" evidence="2">
    <location>
        <begin position="30"/>
        <end position="275"/>
    </location>
</feature>
<feature type="compositionally biased region" description="Pro residues" evidence="1">
    <location>
        <begin position="87"/>
        <end position="104"/>
    </location>
</feature>
<accession>A0A3R9PPH4</accession>